<keyword evidence="3" id="KW-1003">Cell membrane</keyword>
<feature type="transmembrane region" description="Helical" evidence="7">
    <location>
        <begin position="249"/>
        <end position="270"/>
    </location>
</feature>
<dbReference type="CDD" id="cd06261">
    <property type="entry name" value="TM_PBP2"/>
    <property type="match status" value="1"/>
</dbReference>
<dbReference type="RefSeq" id="WP_253796434.1">
    <property type="nucleotide sequence ID" value="NZ_BAAAUB010000025.1"/>
</dbReference>
<dbReference type="InterPro" id="IPR035906">
    <property type="entry name" value="MetI-like_sf"/>
</dbReference>
<feature type="transmembrane region" description="Helical" evidence="7">
    <location>
        <begin position="21"/>
        <end position="42"/>
    </location>
</feature>
<accession>A0ABT1IW67</accession>
<feature type="transmembrane region" description="Helical" evidence="7">
    <location>
        <begin position="195"/>
        <end position="216"/>
    </location>
</feature>
<organism evidence="9 10">
    <name type="scientific">Kitasatospora paracochleata</name>
    <dbReference type="NCBI Taxonomy" id="58354"/>
    <lineage>
        <taxon>Bacteria</taxon>
        <taxon>Bacillati</taxon>
        <taxon>Actinomycetota</taxon>
        <taxon>Actinomycetes</taxon>
        <taxon>Kitasatosporales</taxon>
        <taxon>Streptomycetaceae</taxon>
        <taxon>Kitasatospora</taxon>
    </lineage>
</organism>
<evidence type="ECO:0000256" key="3">
    <source>
        <dbReference type="ARBA" id="ARBA00022475"/>
    </source>
</evidence>
<comment type="subcellular location">
    <subcellularLocation>
        <location evidence="1 7">Cell membrane</location>
        <topology evidence="1 7">Multi-pass membrane protein</topology>
    </subcellularLocation>
</comment>
<sequence>MNHPALRRLGPALTATWLRPLVAVFVSAVFFLPLYLLLVNVFKPGDEIVPHPAALPLPPTLANITAVTSRPDRLFWYGLINSIEVTALATTAATVLSAMLGYYLARCAGRWATPLLVLLLCGLMVPPAVILTPITKVLNAVGLMTTVPGLVLVDIGYYVPFGVLVFMGFVRTVPVELEEAARLDGAGLLRTFWQVVFPLLRPATASVVVFLGVWIWNDFLNPLIILGPGTGTTVTVGVYRSIGEHQSDFGAVFAFMFLAVLPVLILYLAFQRQFVKGLTGGAGR</sequence>
<dbReference type="Proteomes" id="UP001206483">
    <property type="component" value="Unassembled WGS sequence"/>
</dbReference>
<name>A0ABT1IW67_9ACTN</name>
<evidence type="ECO:0000256" key="1">
    <source>
        <dbReference type="ARBA" id="ARBA00004651"/>
    </source>
</evidence>
<feature type="transmembrane region" description="Helical" evidence="7">
    <location>
        <begin position="155"/>
        <end position="174"/>
    </location>
</feature>
<feature type="transmembrane region" description="Helical" evidence="7">
    <location>
        <begin position="74"/>
        <end position="103"/>
    </location>
</feature>
<evidence type="ECO:0000313" key="10">
    <source>
        <dbReference type="Proteomes" id="UP001206483"/>
    </source>
</evidence>
<keyword evidence="4 7" id="KW-0812">Transmembrane</keyword>
<comment type="similarity">
    <text evidence="7">Belongs to the binding-protein-dependent transport system permease family.</text>
</comment>
<proteinExistence type="inferred from homology"/>
<dbReference type="Gene3D" id="1.10.3720.10">
    <property type="entry name" value="MetI-like"/>
    <property type="match status" value="1"/>
</dbReference>
<evidence type="ECO:0000256" key="7">
    <source>
        <dbReference type="RuleBase" id="RU363032"/>
    </source>
</evidence>
<dbReference type="PANTHER" id="PTHR43744">
    <property type="entry name" value="ABC TRANSPORTER PERMEASE PROTEIN MG189-RELATED-RELATED"/>
    <property type="match status" value="1"/>
</dbReference>
<dbReference type="EMBL" id="JAMZDX010000002">
    <property type="protein sequence ID" value="MCP2309385.1"/>
    <property type="molecule type" value="Genomic_DNA"/>
</dbReference>
<dbReference type="SUPFAM" id="SSF161098">
    <property type="entry name" value="MetI-like"/>
    <property type="match status" value="1"/>
</dbReference>
<evidence type="ECO:0000256" key="5">
    <source>
        <dbReference type="ARBA" id="ARBA00022989"/>
    </source>
</evidence>
<reference evidence="9 10" key="1">
    <citation type="submission" date="2022-06" db="EMBL/GenBank/DDBJ databases">
        <title>Sequencing the genomes of 1000 actinobacteria strains.</title>
        <authorList>
            <person name="Klenk H.-P."/>
        </authorList>
    </citation>
    <scope>NUCLEOTIDE SEQUENCE [LARGE SCALE GENOMIC DNA]</scope>
    <source>
        <strain evidence="9 10">DSM 41656</strain>
    </source>
</reference>
<feature type="domain" description="ABC transmembrane type-1" evidence="8">
    <location>
        <begin position="79"/>
        <end position="270"/>
    </location>
</feature>
<feature type="transmembrane region" description="Helical" evidence="7">
    <location>
        <begin position="115"/>
        <end position="135"/>
    </location>
</feature>
<gene>
    <name evidence="9" type="ORF">FHR36_002509</name>
</gene>
<keyword evidence="10" id="KW-1185">Reference proteome</keyword>
<evidence type="ECO:0000256" key="4">
    <source>
        <dbReference type="ARBA" id="ARBA00022692"/>
    </source>
</evidence>
<protein>
    <submittedName>
        <fullName evidence="9">Raffinose/stachyose/melibiose transport system permease protein</fullName>
    </submittedName>
</protein>
<dbReference type="Pfam" id="PF00528">
    <property type="entry name" value="BPD_transp_1"/>
    <property type="match status" value="1"/>
</dbReference>
<keyword evidence="6 7" id="KW-0472">Membrane</keyword>
<evidence type="ECO:0000259" key="8">
    <source>
        <dbReference type="PROSITE" id="PS50928"/>
    </source>
</evidence>
<dbReference type="PROSITE" id="PS50928">
    <property type="entry name" value="ABC_TM1"/>
    <property type="match status" value="1"/>
</dbReference>
<comment type="caution">
    <text evidence="9">The sequence shown here is derived from an EMBL/GenBank/DDBJ whole genome shotgun (WGS) entry which is preliminary data.</text>
</comment>
<evidence type="ECO:0000256" key="6">
    <source>
        <dbReference type="ARBA" id="ARBA00023136"/>
    </source>
</evidence>
<evidence type="ECO:0000256" key="2">
    <source>
        <dbReference type="ARBA" id="ARBA00022448"/>
    </source>
</evidence>
<dbReference type="PANTHER" id="PTHR43744:SF12">
    <property type="entry name" value="ABC TRANSPORTER PERMEASE PROTEIN MG189-RELATED"/>
    <property type="match status" value="1"/>
</dbReference>
<evidence type="ECO:0000313" key="9">
    <source>
        <dbReference type="EMBL" id="MCP2309385.1"/>
    </source>
</evidence>
<keyword evidence="5 7" id="KW-1133">Transmembrane helix</keyword>
<dbReference type="InterPro" id="IPR000515">
    <property type="entry name" value="MetI-like"/>
</dbReference>
<keyword evidence="2 7" id="KW-0813">Transport</keyword>